<keyword evidence="8" id="KW-0492">Microsome</keyword>
<evidence type="ECO:0000256" key="10">
    <source>
        <dbReference type="ARBA" id="ARBA00023004"/>
    </source>
</evidence>
<dbReference type="PANTHER" id="PTHR24292:SF100">
    <property type="entry name" value="CYTOCHROME P450 6A16, ISOFORM B-RELATED"/>
    <property type="match status" value="1"/>
</dbReference>
<name>A0AAV8X933_9CUCU</name>
<dbReference type="GO" id="GO:0004497">
    <property type="term" value="F:monooxygenase activity"/>
    <property type="evidence" value="ECO:0007669"/>
    <property type="project" value="UniProtKB-KW"/>
</dbReference>
<keyword evidence="11" id="KW-0503">Monooxygenase</keyword>
<dbReference type="InterPro" id="IPR050476">
    <property type="entry name" value="Insect_CytP450_Detox"/>
</dbReference>
<keyword evidence="10" id="KW-0408">Iron</keyword>
<dbReference type="SUPFAM" id="SSF48264">
    <property type="entry name" value="Cytochrome P450"/>
    <property type="match status" value="1"/>
</dbReference>
<evidence type="ECO:0000256" key="7">
    <source>
        <dbReference type="ARBA" id="ARBA00022824"/>
    </source>
</evidence>
<organism evidence="14 15">
    <name type="scientific">Aromia moschata</name>
    <dbReference type="NCBI Taxonomy" id="1265417"/>
    <lineage>
        <taxon>Eukaryota</taxon>
        <taxon>Metazoa</taxon>
        <taxon>Ecdysozoa</taxon>
        <taxon>Arthropoda</taxon>
        <taxon>Hexapoda</taxon>
        <taxon>Insecta</taxon>
        <taxon>Pterygota</taxon>
        <taxon>Neoptera</taxon>
        <taxon>Endopterygota</taxon>
        <taxon>Coleoptera</taxon>
        <taxon>Polyphaga</taxon>
        <taxon>Cucujiformia</taxon>
        <taxon>Chrysomeloidea</taxon>
        <taxon>Cerambycidae</taxon>
        <taxon>Cerambycinae</taxon>
        <taxon>Callichromatini</taxon>
        <taxon>Aromia</taxon>
    </lineage>
</organism>
<comment type="cofactor">
    <cofactor evidence="1">
        <name>heme</name>
        <dbReference type="ChEBI" id="CHEBI:30413"/>
    </cofactor>
</comment>
<keyword evidence="7" id="KW-0256">Endoplasmic reticulum</keyword>
<sequence>MVFTGVLLVDLLCIFTSVLTIGYAYLKWKHEYWKRKNVPYIEPPSFFGNFQSPFDKERRDIITVFVDIYQTAKANGWRHVGIYGLTSPLYVPLDLEIIKHIMTKDFDHFVSRGIYVNEKDDPLGKSV</sequence>
<keyword evidence="13" id="KW-1133">Transmembrane helix</keyword>
<dbReference type="GO" id="GO:0020037">
    <property type="term" value="F:heme binding"/>
    <property type="evidence" value="ECO:0007669"/>
    <property type="project" value="InterPro"/>
</dbReference>
<keyword evidence="5" id="KW-0349">Heme</keyword>
<dbReference type="AlphaFoldDB" id="A0AAV8X933"/>
<evidence type="ECO:0000256" key="9">
    <source>
        <dbReference type="ARBA" id="ARBA00023002"/>
    </source>
</evidence>
<evidence type="ECO:0000313" key="14">
    <source>
        <dbReference type="EMBL" id="KAJ8935458.1"/>
    </source>
</evidence>
<evidence type="ECO:0000256" key="6">
    <source>
        <dbReference type="ARBA" id="ARBA00022723"/>
    </source>
</evidence>
<evidence type="ECO:0000256" key="11">
    <source>
        <dbReference type="ARBA" id="ARBA00023033"/>
    </source>
</evidence>
<dbReference type="EMBL" id="JAPWTK010000884">
    <property type="protein sequence ID" value="KAJ8935458.1"/>
    <property type="molecule type" value="Genomic_DNA"/>
</dbReference>
<proteinExistence type="inferred from homology"/>
<gene>
    <name evidence="14" type="ORF">NQ318_021704</name>
</gene>
<accession>A0AAV8X933</accession>
<evidence type="ECO:0000256" key="4">
    <source>
        <dbReference type="ARBA" id="ARBA00010617"/>
    </source>
</evidence>
<evidence type="ECO:0000256" key="3">
    <source>
        <dbReference type="ARBA" id="ARBA00004586"/>
    </source>
</evidence>
<keyword evidence="13" id="KW-0812">Transmembrane</keyword>
<reference evidence="14" key="1">
    <citation type="journal article" date="2023" name="Insect Mol. Biol.">
        <title>Genome sequencing provides insights into the evolution of gene families encoding plant cell wall-degrading enzymes in longhorned beetles.</title>
        <authorList>
            <person name="Shin N.R."/>
            <person name="Okamura Y."/>
            <person name="Kirsch R."/>
            <person name="Pauchet Y."/>
        </authorList>
    </citation>
    <scope>NUCLEOTIDE SEQUENCE</scope>
    <source>
        <strain evidence="14">AMC_N1</strain>
    </source>
</reference>
<evidence type="ECO:0008006" key="16">
    <source>
        <dbReference type="Google" id="ProtNLM"/>
    </source>
</evidence>
<dbReference type="GO" id="GO:0005789">
    <property type="term" value="C:endoplasmic reticulum membrane"/>
    <property type="evidence" value="ECO:0007669"/>
    <property type="project" value="UniProtKB-SubCell"/>
</dbReference>
<protein>
    <recommendedName>
        <fullName evidence="16">Cytochrome P450</fullName>
    </recommendedName>
</protein>
<evidence type="ECO:0000256" key="5">
    <source>
        <dbReference type="ARBA" id="ARBA00022617"/>
    </source>
</evidence>
<dbReference type="GO" id="GO:0005506">
    <property type="term" value="F:iron ion binding"/>
    <property type="evidence" value="ECO:0007669"/>
    <property type="project" value="InterPro"/>
</dbReference>
<keyword evidence="9" id="KW-0560">Oxidoreductase</keyword>
<feature type="transmembrane region" description="Helical" evidence="13">
    <location>
        <begin position="6"/>
        <end position="26"/>
    </location>
</feature>
<dbReference type="Proteomes" id="UP001162162">
    <property type="component" value="Unassembled WGS sequence"/>
</dbReference>
<evidence type="ECO:0000256" key="1">
    <source>
        <dbReference type="ARBA" id="ARBA00001971"/>
    </source>
</evidence>
<dbReference type="InterPro" id="IPR036396">
    <property type="entry name" value="Cyt_P450_sf"/>
</dbReference>
<evidence type="ECO:0000256" key="12">
    <source>
        <dbReference type="ARBA" id="ARBA00023136"/>
    </source>
</evidence>
<comment type="similarity">
    <text evidence="4">Belongs to the cytochrome P450 family.</text>
</comment>
<dbReference type="PANTHER" id="PTHR24292">
    <property type="entry name" value="CYTOCHROME P450"/>
    <property type="match status" value="1"/>
</dbReference>
<comment type="subcellular location">
    <subcellularLocation>
        <location evidence="3">Endoplasmic reticulum membrane</location>
    </subcellularLocation>
    <subcellularLocation>
        <location evidence="2">Microsome membrane</location>
    </subcellularLocation>
</comment>
<keyword evidence="15" id="KW-1185">Reference proteome</keyword>
<dbReference type="GO" id="GO:0016705">
    <property type="term" value="F:oxidoreductase activity, acting on paired donors, with incorporation or reduction of molecular oxygen"/>
    <property type="evidence" value="ECO:0007669"/>
    <property type="project" value="InterPro"/>
</dbReference>
<evidence type="ECO:0000256" key="2">
    <source>
        <dbReference type="ARBA" id="ARBA00004524"/>
    </source>
</evidence>
<evidence type="ECO:0000313" key="15">
    <source>
        <dbReference type="Proteomes" id="UP001162162"/>
    </source>
</evidence>
<dbReference type="Gene3D" id="1.10.630.10">
    <property type="entry name" value="Cytochrome P450"/>
    <property type="match status" value="1"/>
</dbReference>
<comment type="caution">
    <text evidence="14">The sequence shown here is derived from an EMBL/GenBank/DDBJ whole genome shotgun (WGS) entry which is preliminary data.</text>
</comment>
<keyword evidence="6" id="KW-0479">Metal-binding</keyword>
<keyword evidence="12 13" id="KW-0472">Membrane</keyword>
<evidence type="ECO:0000256" key="13">
    <source>
        <dbReference type="SAM" id="Phobius"/>
    </source>
</evidence>
<evidence type="ECO:0000256" key="8">
    <source>
        <dbReference type="ARBA" id="ARBA00022848"/>
    </source>
</evidence>